<evidence type="ECO:0000313" key="5">
    <source>
        <dbReference type="EMBL" id="KAK2074274.1"/>
    </source>
</evidence>
<dbReference type="Pfam" id="PF25411">
    <property type="entry name" value="DUF7888"/>
    <property type="match status" value="1"/>
</dbReference>
<evidence type="ECO:0000256" key="1">
    <source>
        <dbReference type="SAM" id="MobiDB-lite"/>
    </source>
</evidence>
<name>A0AAD9IBI2_9PEZI</name>
<keyword evidence="3" id="KW-0732">Signal</keyword>
<comment type="caution">
    <text evidence="5">The sequence shown here is derived from an EMBL/GenBank/DDBJ whole genome shotgun (WGS) entry which is preliminary data.</text>
</comment>
<protein>
    <recommendedName>
        <fullName evidence="4">DUF7888 domain-containing protein</fullName>
    </recommendedName>
</protein>
<reference evidence="5" key="1">
    <citation type="journal article" date="2023" name="Mol. Plant Microbe Interact.">
        <title>Elucidating the Obligate Nature and Biological Capacity of an Invasive Fungal Corn Pathogen.</title>
        <authorList>
            <person name="MacCready J.S."/>
            <person name="Roggenkamp E.M."/>
            <person name="Gdanetz K."/>
            <person name="Chilvers M.I."/>
        </authorList>
    </citation>
    <scope>NUCLEOTIDE SEQUENCE</scope>
    <source>
        <strain evidence="5">PM02</strain>
    </source>
</reference>
<feature type="domain" description="DUF7888" evidence="4">
    <location>
        <begin position="131"/>
        <end position="269"/>
    </location>
</feature>
<sequence>MRCRVFTDVLIKSALCAPLVLAGIEYTYHEGNTVSVVAEGLRNANGTFTPLSHEEINRGLEAMQHPDTDTLHPGVTDEREGSAERDLVISSRPRKEPDSARGQFFQERRVAQLEQPRTERSVALIRRQVVAAVGAVLLAAETILVMVVIITTAKYITEAVREFSERRQAFTRSAVDQAWAYRTANETWARYMPAAMCYNQAWDARYPDNIAGKVSMTLRQRVLHVSFDCFFVVGPNDIYTRGDGGYQNLAVTYDSSRCRFVEETADVYCWA</sequence>
<proteinExistence type="predicted"/>
<evidence type="ECO:0000256" key="3">
    <source>
        <dbReference type="SAM" id="SignalP"/>
    </source>
</evidence>
<gene>
    <name evidence="5" type="ORF">P8C59_008495</name>
</gene>
<accession>A0AAD9IBI2</accession>
<feature type="transmembrane region" description="Helical" evidence="2">
    <location>
        <begin position="129"/>
        <end position="150"/>
    </location>
</feature>
<dbReference type="InterPro" id="IPR057210">
    <property type="entry name" value="DUF7888"/>
</dbReference>
<keyword evidence="2" id="KW-0472">Membrane</keyword>
<keyword evidence="2" id="KW-0812">Transmembrane</keyword>
<dbReference type="PANTHER" id="PTHR40845:SF1">
    <property type="match status" value="1"/>
</dbReference>
<feature type="chain" id="PRO_5041999594" description="DUF7888 domain-containing protein" evidence="3">
    <location>
        <begin position="23"/>
        <end position="271"/>
    </location>
</feature>
<dbReference type="Proteomes" id="UP001217918">
    <property type="component" value="Unassembled WGS sequence"/>
</dbReference>
<evidence type="ECO:0000256" key="2">
    <source>
        <dbReference type="SAM" id="Phobius"/>
    </source>
</evidence>
<keyword evidence="2" id="KW-1133">Transmembrane helix</keyword>
<dbReference type="PANTHER" id="PTHR40845">
    <property type="match status" value="1"/>
</dbReference>
<evidence type="ECO:0000259" key="4">
    <source>
        <dbReference type="Pfam" id="PF25411"/>
    </source>
</evidence>
<evidence type="ECO:0000313" key="6">
    <source>
        <dbReference type="Proteomes" id="UP001217918"/>
    </source>
</evidence>
<dbReference type="AlphaFoldDB" id="A0AAD9IBI2"/>
<feature type="region of interest" description="Disordered" evidence="1">
    <location>
        <begin position="64"/>
        <end position="85"/>
    </location>
</feature>
<keyword evidence="6" id="KW-1185">Reference proteome</keyword>
<feature type="signal peptide" evidence="3">
    <location>
        <begin position="1"/>
        <end position="22"/>
    </location>
</feature>
<dbReference type="EMBL" id="JAQQPM010000008">
    <property type="protein sequence ID" value="KAK2074274.1"/>
    <property type="molecule type" value="Genomic_DNA"/>
</dbReference>
<organism evidence="5 6">
    <name type="scientific">Phyllachora maydis</name>
    <dbReference type="NCBI Taxonomy" id="1825666"/>
    <lineage>
        <taxon>Eukaryota</taxon>
        <taxon>Fungi</taxon>
        <taxon>Dikarya</taxon>
        <taxon>Ascomycota</taxon>
        <taxon>Pezizomycotina</taxon>
        <taxon>Sordariomycetes</taxon>
        <taxon>Sordariomycetidae</taxon>
        <taxon>Phyllachorales</taxon>
        <taxon>Phyllachoraceae</taxon>
        <taxon>Phyllachora</taxon>
    </lineage>
</organism>